<feature type="transmembrane region" description="Helical" evidence="1">
    <location>
        <begin position="6"/>
        <end position="29"/>
    </location>
</feature>
<gene>
    <name evidence="2" type="ORF">ACOC_LOCUS6864</name>
</gene>
<reference evidence="4" key="1">
    <citation type="submission" date="2017-02" db="UniProtKB">
        <authorList>
            <consortium name="WormBaseParasite"/>
        </authorList>
    </citation>
    <scope>IDENTIFICATION</scope>
</reference>
<evidence type="ECO:0000256" key="1">
    <source>
        <dbReference type="SAM" id="Phobius"/>
    </source>
</evidence>
<dbReference type="PANTHER" id="PTHR47760">
    <property type="entry name" value="G-PROTEIN COUPLED RECEPTOR B0563.6-LIKE PROTEIN-RELATED"/>
    <property type="match status" value="1"/>
</dbReference>
<evidence type="ECO:0000313" key="4">
    <source>
        <dbReference type="WBParaSite" id="ACOC_0000686301-mRNA-1"/>
    </source>
</evidence>
<evidence type="ECO:0000313" key="2">
    <source>
        <dbReference type="EMBL" id="VDM58449.1"/>
    </source>
</evidence>
<name>A0A0R3PNZ8_ANGCS</name>
<keyword evidence="1" id="KW-1133">Transmembrane helix</keyword>
<keyword evidence="1" id="KW-0472">Membrane</keyword>
<sequence length="90" mass="10126">RWFQITYAYIAPVIITCGIVGDILTVVTLTHPLLRKSTIIYNYLTLLAMTDLLTHFSVIPMIMWLLDVRACSSAASFYYAHIGFPLVSVS</sequence>
<dbReference type="Proteomes" id="UP000267027">
    <property type="component" value="Unassembled WGS sequence"/>
</dbReference>
<dbReference type="OMA" id="RWFQITY"/>
<dbReference type="WBParaSite" id="ACOC_0000686301-mRNA-1">
    <property type="protein sequence ID" value="ACOC_0000686301-mRNA-1"/>
    <property type="gene ID" value="ACOC_0000686301"/>
</dbReference>
<keyword evidence="3" id="KW-1185">Reference proteome</keyword>
<dbReference type="AlphaFoldDB" id="A0A0R3PNZ8"/>
<reference evidence="2 3" key="2">
    <citation type="submission" date="2018-11" db="EMBL/GenBank/DDBJ databases">
        <authorList>
            <consortium name="Pathogen Informatics"/>
        </authorList>
    </citation>
    <scope>NUCLEOTIDE SEQUENCE [LARGE SCALE GENOMIC DNA]</scope>
    <source>
        <strain evidence="2 3">Costa Rica</strain>
    </source>
</reference>
<proteinExistence type="predicted"/>
<dbReference type="STRING" id="334426.A0A0R3PNZ8"/>
<feature type="transmembrane region" description="Helical" evidence="1">
    <location>
        <begin position="41"/>
        <end position="66"/>
    </location>
</feature>
<organism evidence="4">
    <name type="scientific">Angiostrongylus costaricensis</name>
    <name type="common">Nematode worm</name>
    <dbReference type="NCBI Taxonomy" id="334426"/>
    <lineage>
        <taxon>Eukaryota</taxon>
        <taxon>Metazoa</taxon>
        <taxon>Ecdysozoa</taxon>
        <taxon>Nematoda</taxon>
        <taxon>Chromadorea</taxon>
        <taxon>Rhabditida</taxon>
        <taxon>Rhabditina</taxon>
        <taxon>Rhabditomorpha</taxon>
        <taxon>Strongyloidea</taxon>
        <taxon>Metastrongylidae</taxon>
        <taxon>Angiostrongylus</taxon>
    </lineage>
</organism>
<dbReference type="EMBL" id="UYYA01003984">
    <property type="protein sequence ID" value="VDM58449.1"/>
    <property type="molecule type" value="Genomic_DNA"/>
</dbReference>
<dbReference type="OrthoDB" id="10033446at2759"/>
<dbReference type="PANTHER" id="PTHR47760:SF1">
    <property type="entry name" value="G-PROTEIN COUPLED RECEPTORS FAMILY 1 PROFILE DOMAIN-CONTAINING PROTEIN"/>
    <property type="match status" value="1"/>
</dbReference>
<dbReference type="InterPro" id="IPR053093">
    <property type="entry name" value="GPCR-like"/>
</dbReference>
<protein>
    <submittedName>
        <fullName evidence="4">G_PROTEIN_RECEP_F1_2 domain-containing protein</fullName>
    </submittedName>
</protein>
<keyword evidence="1" id="KW-0812">Transmembrane</keyword>
<accession>A0A0R3PNZ8</accession>
<dbReference type="Gene3D" id="1.20.1070.10">
    <property type="entry name" value="Rhodopsin 7-helix transmembrane proteins"/>
    <property type="match status" value="1"/>
</dbReference>
<evidence type="ECO:0000313" key="3">
    <source>
        <dbReference type="Proteomes" id="UP000267027"/>
    </source>
</evidence>